<dbReference type="OrthoDB" id="5418639at2759"/>
<feature type="compositionally biased region" description="Basic and acidic residues" evidence="6">
    <location>
        <begin position="277"/>
        <end position="290"/>
    </location>
</feature>
<dbReference type="AlphaFoldDB" id="A0A9P5YLC9"/>
<comment type="caution">
    <text evidence="8">The sequence shown here is derived from an EMBL/GenBank/DDBJ whole genome shotgun (WGS) entry which is preliminary data.</text>
</comment>
<accession>A0A9P5YLC9</accession>
<feature type="compositionally biased region" description="Polar residues" evidence="6">
    <location>
        <begin position="174"/>
        <end position="199"/>
    </location>
</feature>
<organism evidence="8 9">
    <name type="scientific">Collybia nuda</name>
    <dbReference type="NCBI Taxonomy" id="64659"/>
    <lineage>
        <taxon>Eukaryota</taxon>
        <taxon>Fungi</taxon>
        <taxon>Dikarya</taxon>
        <taxon>Basidiomycota</taxon>
        <taxon>Agaricomycotina</taxon>
        <taxon>Agaricomycetes</taxon>
        <taxon>Agaricomycetidae</taxon>
        <taxon>Agaricales</taxon>
        <taxon>Tricholomatineae</taxon>
        <taxon>Clitocybaceae</taxon>
        <taxon>Collybia</taxon>
    </lineage>
</organism>
<name>A0A9P5YLC9_9AGAR</name>
<feature type="region of interest" description="Disordered" evidence="6">
    <location>
        <begin position="94"/>
        <end position="199"/>
    </location>
</feature>
<feature type="region of interest" description="Disordered" evidence="6">
    <location>
        <begin position="211"/>
        <end position="235"/>
    </location>
</feature>
<sequence length="376" mass="42421">MFPSLGVSFPPYSPPLSTNMSHSHKATPVDDDGVTKCYEHALKASLRTSNTTHNPGRLFYCCSKDMDDPDRCQFFYWADDPIFKREFPISQVMSSSPSSQQRTVGVWISTPPTTPSPKRKYPTSQQSSITSSQNRLRIMEDALSKSPTRRNDVSCQRLSSTPESKRQRLVQIESVLSSTSKTPHSLQRPENSNKSNYDVNEPQLFQNLARTPTKGYPTLPPSNQTTGHSSDMKRETDVNTKLWTLGIPANSFQELETCVEKVDSNVKPTVSSPRGKPSTEADNTHWRPDDPDNPFEDSGFSNPDPDSSMYLISSLLNHLDAISDYLQRLERQKVAAEKSNQAKANKIFELEQEVARLKLNEQELEKTINTLESRCR</sequence>
<dbReference type="Pfam" id="PF06839">
    <property type="entry name" value="Zn_ribbon_GRF"/>
    <property type="match status" value="1"/>
</dbReference>
<evidence type="ECO:0000313" key="9">
    <source>
        <dbReference type="Proteomes" id="UP000807353"/>
    </source>
</evidence>
<evidence type="ECO:0000256" key="1">
    <source>
        <dbReference type="ARBA" id="ARBA00022723"/>
    </source>
</evidence>
<reference evidence="8" key="1">
    <citation type="submission" date="2020-11" db="EMBL/GenBank/DDBJ databases">
        <authorList>
            <consortium name="DOE Joint Genome Institute"/>
            <person name="Ahrendt S."/>
            <person name="Riley R."/>
            <person name="Andreopoulos W."/>
            <person name="Labutti K."/>
            <person name="Pangilinan J."/>
            <person name="Ruiz-Duenas F.J."/>
            <person name="Barrasa J.M."/>
            <person name="Sanchez-Garcia M."/>
            <person name="Camarero S."/>
            <person name="Miyauchi S."/>
            <person name="Serrano A."/>
            <person name="Linde D."/>
            <person name="Babiker R."/>
            <person name="Drula E."/>
            <person name="Ayuso-Fernandez I."/>
            <person name="Pacheco R."/>
            <person name="Padilla G."/>
            <person name="Ferreira P."/>
            <person name="Barriuso J."/>
            <person name="Kellner H."/>
            <person name="Castanera R."/>
            <person name="Alfaro M."/>
            <person name="Ramirez L."/>
            <person name="Pisabarro A.G."/>
            <person name="Kuo A."/>
            <person name="Tritt A."/>
            <person name="Lipzen A."/>
            <person name="He G."/>
            <person name="Yan M."/>
            <person name="Ng V."/>
            <person name="Cullen D."/>
            <person name="Martin F."/>
            <person name="Rosso M.-N."/>
            <person name="Henrissat B."/>
            <person name="Hibbett D."/>
            <person name="Martinez A.T."/>
            <person name="Grigoriev I.V."/>
        </authorList>
    </citation>
    <scope>NUCLEOTIDE SEQUENCE</scope>
    <source>
        <strain evidence="8">CBS 247.69</strain>
    </source>
</reference>
<evidence type="ECO:0000256" key="2">
    <source>
        <dbReference type="ARBA" id="ARBA00022771"/>
    </source>
</evidence>
<protein>
    <recommendedName>
        <fullName evidence="7">GRF-type domain-containing protein</fullName>
    </recommendedName>
</protein>
<dbReference type="GO" id="GO:0008270">
    <property type="term" value="F:zinc ion binding"/>
    <property type="evidence" value="ECO:0007669"/>
    <property type="project" value="UniProtKB-KW"/>
</dbReference>
<keyword evidence="3" id="KW-0862">Zinc</keyword>
<evidence type="ECO:0000259" key="7">
    <source>
        <dbReference type="PROSITE" id="PS51999"/>
    </source>
</evidence>
<dbReference type="PROSITE" id="PS51999">
    <property type="entry name" value="ZF_GRF"/>
    <property type="match status" value="1"/>
</dbReference>
<keyword evidence="1" id="KW-0479">Metal-binding</keyword>
<feature type="region of interest" description="Disordered" evidence="6">
    <location>
        <begin position="265"/>
        <end position="306"/>
    </location>
</feature>
<feature type="compositionally biased region" description="Low complexity" evidence="6">
    <location>
        <begin position="122"/>
        <end position="133"/>
    </location>
</feature>
<keyword evidence="2 4" id="KW-0863">Zinc-finger</keyword>
<evidence type="ECO:0000256" key="4">
    <source>
        <dbReference type="PROSITE-ProRule" id="PRU01343"/>
    </source>
</evidence>
<feature type="domain" description="GRF-type" evidence="7">
    <location>
        <begin position="37"/>
        <end position="81"/>
    </location>
</feature>
<feature type="coiled-coil region" evidence="5">
    <location>
        <begin position="319"/>
        <end position="374"/>
    </location>
</feature>
<evidence type="ECO:0000256" key="5">
    <source>
        <dbReference type="SAM" id="Coils"/>
    </source>
</evidence>
<keyword evidence="9" id="KW-1185">Reference proteome</keyword>
<keyword evidence="5" id="KW-0175">Coiled coil</keyword>
<proteinExistence type="predicted"/>
<dbReference type="InterPro" id="IPR010666">
    <property type="entry name" value="Znf_GRF"/>
</dbReference>
<dbReference type="EMBL" id="MU150229">
    <property type="protein sequence ID" value="KAF9469936.1"/>
    <property type="molecule type" value="Genomic_DNA"/>
</dbReference>
<dbReference type="CDD" id="cd14686">
    <property type="entry name" value="bZIP"/>
    <property type="match status" value="1"/>
</dbReference>
<evidence type="ECO:0000313" key="8">
    <source>
        <dbReference type="EMBL" id="KAF9469936.1"/>
    </source>
</evidence>
<evidence type="ECO:0000256" key="6">
    <source>
        <dbReference type="SAM" id="MobiDB-lite"/>
    </source>
</evidence>
<gene>
    <name evidence="8" type="ORF">BDZ94DRAFT_43541</name>
</gene>
<dbReference type="Proteomes" id="UP000807353">
    <property type="component" value="Unassembled WGS sequence"/>
</dbReference>
<feature type="compositionally biased region" description="Polar residues" evidence="6">
    <location>
        <begin position="153"/>
        <end position="162"/>
    </location>
</feature>
<evidence type="ECO:0000256" key="3">
    <source>
        <dbReference type="ARBA" id="ARBA00022833"/>
    </source>
</evidence>